<reference evidence="1" key="1">
    <citation type="journal article" date="2017" name="Nature">
        <title>The genome of Chenopodium quinoa.</title>
        <authorList>
            <person name="Jarvis D.E."/>
            <person name="Ho Y.S."/>
            <person name="Lightfoot D.J."/>
            <person name="Schmoeckel S.M."/>
            <person name="Li B."/>
            <person name="Borm T.J.A."/>
            <person name="Ohyanagi H."/>
            <person name="Mineta K."/>
            <person name="Michell C.T."/>
            <person name="Saber N."/>
            <person name="Kharbatia N.M."/>
            <person name="Rupper R.R."/>
            <person name="Sharp A.R."/>
            <person name="Dally N."/>
            <person name="Boughton B.A."/>
            <person name="Woo Y.H."/>
            <person name="Gao G."/>
            <person name="Schijlen E.G.W.M."/>
            <person name="Guo X."/>
            <person name="Momin A.A."/>
            <person name="Negrao S."/>
            <person name="Al-Babili S."/>
            <person name="Gehring C."/>
            <person name="Roessner U."/>
            <person name="Jung C."/>
            <person name="Murphy K."/>
            <person name="Arold S.T."/>
            <person name="Gojobori T."/>
            <person name="van der Linden C.G."/>
            <person name="van Loo E.N."/>
            <person name="Jellen E.N."/>
            <person name="Maughan P.J."/>
            <person name="Tester M."/>
        </authorList>
    </citation>
    <scope>NUCLEOTIDE SEQUENCE [LARGE SCALE GENOMIC DNA]</scope>
    <source>
        <strain evidence="1">cv. PI 614886</strain>
    </source>
</reference>
<dbReference type="Proteomes" id="UP000596660">
    <property type="component" value="Unplaced"/>
</dbReference>
<name>A0A803NBW2_CHEQI</name>
<organism evidence="1 2">
    <name type="scientific">Chenopodium quinoa</name>
    <name type="common">Quinoa</name>
    <dbReference type="NCBI Taxonomy" id="63459"/>
    <lineage>
        <taxon>Eukaryota</taxon>
        <taxon>Viridiplantae</taxon>
        <taxon>Streptophyta</taxon>
        <taxon>Embryophyta</taxon>
        <taxon>Tracheophyta</taxon>
        <taxon>Spermatophyta</taxon>
        <taxon>Magnoliopsida</taxon>
        <taxon>eudicotyledons</taxon>
        <taxon>Gunneridae</taxon>
        <taxon>Pentapetalae</taxon>
        <taxon>Caryophyllales</taxon>
        <taxon>Chenopodiaceae</taxon>
        <taxon>Chenopodioideae</taxon>
        <taxon>Atripliceae</taxon>
        <taxon>Chenopodium</taxon>
    </lineage>
</organism>
<evidence type="ECO:0000313" key="2">
    <source>
        <dbReference type="Proteomes" id="UP000596660"/>
    </source>
</evidence>
<sequence length="108" mass="12387">MSTKEQWPYVCESQKVENAYLNVIHQEEIQLSQEGDDEADSAKCNKNGGYVNYDDYCSEDEEEPFNVWNCKSLLSPRQVLLAIVYSTRKSCTGFAVFAVYMFSLAFDL</sequence>
<accession>A0A803NBW2</accession>
<dbReference type="EnsemblPlants" id="AUR62043568-RA">
    <property type="protein sequence ID" value="AUR62043568-RA:cds"/>
    <property type="gene ID" value="AUR62043568"/>
</dbReference>
<evidence type="ECO:0000313" key="1">
    <source>
        <dbReference type="EnsemblPlants" id="AUR62043568-RA:cds"/>
    </source>
</evidence>
<accession>A0A803M449</accession>
<dbReference type="AlphaFoldDB" id="A0A803NBW2"/>
<keyword evidence="2" id="KW-1185">Reference proteome</keyword>
<proteinExistence type="predicted"/>
<dbReference type="Gramene" id="AUR62022998-RA">
    <property type="protein sequence ID" value="AUR62022998-RA:cds"/>
    <property type="gene ID" value="AUR62022998"/>
</dbReference>
<dbReference type="Gramene" id="AUR62043568-RA">
    <property type="protein sequence ID" value="AUR62043568-RA:cds"/>
    <property type="gene ID" value="AUR62043568"/>
</dbReference>
<dbReference type="EnsemblPlants" id="AUR62022998-RA">
    <property type="protein sequence ID" value="AUR62022998-RA:cds"/>
    <property type="gene ID" value="AUR62022998"/>
</dbReference>
<reference evidence="1" key="2">
    <citation type="submission" date="2021-03" db="UniProtKB">
        <authorList>
            <consortium name="EnsemblPlants"/>
        </authorList>
    </citation>
    <scope>IDENTIFICATION</scope>
</reference>
<protein>
    <submittedName>
        <fullName evidence="1">Uncharacterized protein</fullName>
    </submittedName>
</protein>